<dbReference type="InterPro" id="IPR014710">
    <property type="entry name" value="RmlC-like_jellyroll"/>
</dbReference>
<protein>
    <recommendedName>
        <fullName evidence="1">Homogentisate 1,2-dioxygenase N-terminal domain-containing protein</fullName>
    </recommendedName>
</protein>
<evidence type="ECO:0000313" key="3">
    <source>
        <dbReference type="Proteomes" id="UP000638263"/>
    </source>
</evidence>
<dbReference type="Gene3D" id="2.60.120.10">
    <property type="entry name" value="Jelly Rolls"/>
    <property type="match status" value="1"/>
</dbReference>
<dbReference type="SUPFAM" id="SSF51182">
    <property type="entry name" value="RmlC-like cupins"/>
    <property type="match status" value="1"/>
</dbReference>
<dbReference type="EMBL" id="BMMH01000001">
    <property type="protein sequence ID" value="GGK91167.1"/>
    <property type="molecule type" value="Genomic_DNA"/>
</dbReference>
<evidence type="ECO:0000313" key="2">
    <source>
        <dbReference type="EMBL" id="GGK91167.1"/>
    </source>
</evidence>
<dbReference type="AlphaFoldDB" id="A0A917VKN9"/>
<dbReference type="Proteomes" id="UP000638263">
    <property type="component" value="Unassembled WGS sequence"/>
</dbReference>
<reference evidence="2" key="1">
    <citation type="journal article" date="2014" name="Int. J. Syst. Evol. Microbiol.">
        <title>Complete genome sequence of Corynebacterium casei LMG S-19264T (=DSM 44701T), isolated from a smear-ripened cheese.</title>
        <authorList>
            <consortium name="US DOE Joint Genome Institute (JGI-PGF)"/>
            <person name="Walter F."/>
            <person name="Albersmeier A."/>
            <person name="Kalinowski J."/>
            <person name="Ruckert C."/>
        </authorList>
    </citation>
    <scope>NUCLEOTIDE SEQUENCE</scope>
    <source>
        <strain evidence="2">CGMCC 4.3508</strain>
    </source>
</reference>
<dbReference type="RefSeq" id="WP_058855726.1">
    <property type="nucleotide sequence ID" value="NZ_BMMH01000001.1"/>
</dbReference>
<gene>
    <name evidence="2" type="ORF">GCM10011588_01880</name>
</gene>
<accession>A0A917VKN9</accession>
<organism evidence="2 3">
    <name type="scientific">Nocardia jinanensis</name>
    <dbReference type="NCBI Taxonomy" id="382504"/>
    <lineage>
        <taxon>Bacteria</taxon>
        <taxon>Bacillati</taxon>
        <taxon>Actinomycetota</taxon>
        <taxon>Actinomycetes</taxon>
        <taxon>Mycobacteriales</taxon>
        <taxon>Nocardiaceae</taxon>
        <taxon>Nocardia</taxon>
    </lineage>
</organism>
<evidence type="ECO:0000259" key="1">
    <source>
        <dbReference type="Pfam" id="PF20510"/>
    </source>
</evidence>
<keyword evidence="3" id="KW-1185">Reference proteome</keyword>
<comment type="caution">
    <text evidence="2">The sequence shown here is derived from an EMBL/GenBank/DDBJ whole genome shotgun (WGS) entry which is preliminary data.</text>
</comment>
<dbReference type="InterPro" id="IPR011051">
    <property type="entry name" value="RmlC_Cupin_sf"/>
</dbReference>
<name>A0A917VKN9_9NOCA</name>
<dbReference type="CDD" id="cd02208">
    <property type="entry name" value="cupin_RmlC-like"/>
    <property type="match status" value="1"/>
</dbReference>
<dbReference type="InterPro" id="IPR046452">
    <property type="entry name" value="HgmA_N"/>
</dbReference>
<feature type="domain" description="Homogentisate 1,2-dioxygenase N-terminal" evidence="1">
    <location>
        <begin position="97"/>
        <end position="157"/>
    </location>
</feature>
<sequence>MPDEVLAPNVELFSRNGFAGPNTTIVRAQYRPRFLRARGEYVPRRFHTWDLPAGVFAEPKALPVSILEGEGISFELSRRPAAMSFGYVNVWADELHYIVSGRGELDTEVGTLEVRAGDIVLIPRAVTYRWGEITEEINEYIVVTASELQLDPEGAPGTFNPDLHLDRPVPHGRPGLPVEGEYEVVVRTGDTFTSYFYDVDPIPCLDVVGAPLVLRFNLEHVQGLGVAEGGLAPARLMSSTSGHDFVFGTGSRRSGRPPVHHNADFDEVICYAMGPSPWGSVDTPGTVTWTPKGLLHQGPEEDVQPGYRAFLVETRSTLTMTPAGRDIAHLMETDQYGVHPAEGQTAAAAR</sequence>
<proteinExistence type="predicted"/>
<dbReference type="Pfam" id="PF20510">
    <property type="entry name" value="HgmA_N"/>
    <property type="match status" value="1"/>
</dbReference>
<reference evidence="2" key="2">
    <citation type="submission" date="2020-09" db="EMBL/GenBank/DDBJ databases">
        <authorList>
            <person name="Sun Q."/>
            <person name="Zhou Y."/>
        </authorList>
    </citation>
    <scope>NUCLEOTIDE SEQUENCE</scope>
    <source>
        <strain evidence="2">CGMCC 4.3508</strain>
    </source>
</reference>